<dbReference type="PANTHER" id="PTHR30602">
    <property type="entry name" value="AMINO-ACID ACETYLTRANSFERASE"/>
    <property type="match status" value="1"/>
</dbReference>
<dbReference type="UniPathway" id="UPA00068"/>
<proteinExistence type="predicted"/>
<dbReference type="GO" id="GO:0006526">
    <property type="term" value="P:L-arginine biosynthetic process"/>
    <property type="evidence" value="ECO:0007669"/>
    <property type="project" value="UniProtKB-UniPathway"/>
</dbReference>
<dbReference type="InterPro" id="IPR010167">
    <property type="entry name" value="NH2A_AcTrfase"/>
</dbReference>
<organism evidence="6">
    <name type="scientific">Mantoniella antarctica</name>
    <dbReference type="NCBI Taxonomy" id="81844"/>
    <lineage>
        <taxon>Eukaryota</taxon>
        <taxon>Viridiplantae</taxon>
        <taxon>Chlorophyta</taxon>
        <taxon>Mamiellophyceae</taxon>
        <taxon>Mamiellales</taxon>
        <taxon>Mamiellaceae</taxon>
        <taxon>Mantoniella</taxon>
    </lineage>
</organism>
<dbReference type="Gene3D" id="3.40.630.30">
    <property type="match status" value="1"/>
</dbReference>
<name>A0A7S0XD89_9CHLO</name>
<evidence type="ECO:0000256" key="2">
    <source>
        <dbReference type="ARBA" id="ARBA00022679"/>
    </source>
</evidence>
<dbReference type="Gene3D" id="3.40.1160.10">
    <property type="entry name" value="Acetylglutamate kinase-like"/>
    <property type="match status" value="1"/>
</dbReference>
<feature type="compositionally biased region" description="Acidic residues" evidence="4">
    <location>
        <begin position="144"/>
        <end position="153"/>
    </location>
</feature>
<feature type="region of interest" description="Disordered" evidence="4">
    <location>
        <begin position="45"/>
        <end position="206"/>
    </location>
</feature>
<evidence type="ECO:0000259" key="5">
    <source>
        <dbReference type="PROSITE" id="PS51186"/>
    </source>
</evidence>
<feature type="compositionally biased region" description="Gly residues" evidence="4">
    <location>
        <begin position="47"/>
        <end position="76"/>
    </location>
</feature>
<dbReference type="InterPro" id="IPR016181">
    <property type="entry name" value="Acyl_CoA_acyltransferase"/>
</dbReference>
<gene>
    <name evidence="6" type="ORF">MANT1106_LOCUS16949</name>
</gene>
<sequence>MADKLVSYVAPEAMPVNAEGGRMRYLPLTLAEDYIARLAAANQTARVGGGGEGGGEGSGEGGGESGVEAGGGGGGRVVNRDGGRGEGDGPVAAAGAGLNVDRNVGRGGGEVGGADAAGSASEMRDTAEEGDGKGSVALRTMETGESEGNDQVEGEGHGAEAGSAWSTATATMDAAVGGASSSTTPAPPTSPYTSPTPKPAPAGQSSDWMLDSWRWLKHPNLWDAADSPGLSSAQQPGLGGGWPTTRAANDPSWAESGNSSPWQRLTERGLQWRVSGCPQEMCAAVFSCKAGVRRAHLLDYTLSGALLLELYTFDGIGAMVSRDQYEGTRPAKVGDWIHVKAILEPLAAAGVTAGLTDAALIDEVTAGNFFVMERDGKIIGCAALRRYVSPVSGNSSDGDDGGSGGDSGSGDGGDDISSSSVVIVAEVAAFAVRPGYRNEGRGDQLLQYLESRAKSAGIQKLFLLTTRTADWFVQRGFIHAGAACDSPLLPPGKTALEGRNSQLYLRTLIE</sequence>
<comment type="pathway">
    <text evidence="1">Amino-acid biosynthesis; L-arginine biosynthesis.</text>
</comment>
<keyword evidence="2" id="KW-0808">Transferase</keyword>
<evidence type="ECO:0000256" key="3">
    <source>
        <dbReference type="ARBA" id="ARBA00023315"/>
    </source>
</evidence>
<reference evidence="6" key="1">
    <citation type="submission" date="2021-01" db="EMBL/GenBank/DDBJ databases">
        <authorList>
            <person name="Corre E."/>
            <person name="Pelletier E."/>
            <person name="Niang G."/>
            <person name="Scheremetjew M."/>
            <person name="Finn R."/>
            <person name="Kale V."/>
            <person name="Holt S."/>
            <person name="Cochrane G."/>
            <person name="Meng A."/>
            <person name="Brown T."/>
            <person name="Cohen L."/>
        </authorList>
    </citation>
    <scope>NUCLEOTIDE SEQUENCE</scope>
    <source>
        <strain evidence="6">SL-175</strain>
    </source>
</reference>
<dbReference type="PANTHER" id="PTHR30602:SF12">
    <property type="entry name" value="AMINO-ACID ACETYLTRANSFERASE NAGS1, CHLOROPLASTIC-RELATED"/>
    <property type="match status" value="1"/>
</dbReference>
<protein>
    <recommendedName>
        <fullName evidence="5">N-acetyltransferase domain-containing protein</fullName>
    </recommendedName>
</protein>
<dbReference type="GO" id="GO:0005737">
    <property type="term" value="C:cytoplasm"/>
    <property type="evidence" value="ECO:0007669"/>
    <property type="project" value="InterPro"/>
</dbReference>
<feature type="compositionally biased region" description="Basic and acidic residues" evidence="4">
    <location>
        <begin position="78"/>
        <end position="87"/>
    </location>
</feature>
<feature type="compositionally biased region" description="Basic and acidic residues" evidence="4">
    <location>
        <begin position="122"/>
        <end position="132"/>
    </location>
</feature>
<dbReference type="InterPro" id="IPR000182">
    <property type="entry name" value="GNAT_dom"/>
</dbReference>
<feature type="compositionally biased region" description="Gly residues" evidence="4">
    <location>
        <begin position="401"/>
        <end position="411"/>
    </location>
</feature>
<dbReference type="AlphaFoldDB" id="A0A7S0XD89"/>
<evidence type="ECO:0000256" key="4">
    <source>
        <dbReference type="SAM" id="MobiDB-lite"/>
    </source>
</evidence>
<feature type="region of interest" description="Disordered" evidence="4">
    <location>
        <begin position="392"/>
        <end position="414"/>
    </location>
</feature>
<dbReference type="EMBL" id="HBFC01028331">
    <property type="protein sequence ID" value="CAD8715784.1"/>
    <property type="molecule type" value="Transcribed_RNA"/>
</dbReference>
<dbReference type="GO" id="GO:0004042">
    <property type="term" value="F:L-glutamate N-acetyltransferase activity"/>
    <property type="evidence" value="ECO:0007669"/>
    <property type="project" value="InterPro"/>
</dbReference>
<feature type="domain" description="N-acetyltransferase" evidence="5">
    <location>
        <begin position="326"/>
        <end position="496"/>
    </location>
</feature>
<evidence type="ECO:0000256" key="1">
    <source>
        <dbReference type="ARBA" id="ARBA00004730"/>
    </source>
</evidence>
<evidence type="ECO:0000313" key="6">
    <source>
        <dbReference type="EMBL" id="CAD8715784.1"/>
    </source>
</evidence>
<dbReference type="InterPro" id="IPR036393">
    <property type="entry name" value="AceGlu_kinase-like_sf"/>
</dbReference>
<keyword evidence="3" id="KW-0012">Acyltransferase</keyword>
<dbReference type="PROSITE" id="PS51186">
    <property type="entry name" value="GNAT"/>
    <property type="match status" value="1"/>
</dbReference>
<feature type="region of interest" description="Disordered" evidence="4">
    <location>
        <begin position="226"/>
        <end position="246"/>
    </location>
</feature>
<accession>A0A7S0XD89</accession>
<dbReference type="Pfam" id="PF00583">
    <property type="entry name" value="Acetyltransf_1"/>
    <property type="match status" value="1"/>
</dbReference>
<dbReference type="CDD" id="cd04301">
    <property type="entry name" value="NAT_SF"/>
    <property type="match status" value="1"/>
</dbReference>
<dbReference type="SUPFAM" id="SSF55729">
    <property type="entry name" value="Acyl-CoA N-acyltransferases (Nat)"/>
    <property type="match status" value="1"/>
</dbReference>
<feature type="compositionally biased region" description="Pro residues" evidence="4">
    <location>
        <begin position="185"/>
        <end position="200"/>
    </location>
</feature>